<feature type="transmembrane region" description="Helical" evidence="1">
    <location>
        <begin position="55"/>
        <end position="74"/>
    </location>
</feature>
<protein>
    <submittedName>
        <fullName evidence="2">Uncharacterized protein</fullName>
    </submittedName>
</protein>
<accession>G8TXJ9</accession>
<name>G8TXJ9_SULAD</name>
<dbReference type="KEGG" id="sap:Sulac_0329"/>
<organism evidence="2 3">
    <name type="scientific">Sulfobacillus acidophilus (strain ATCC 700253 / DSM 10332 / NAL)</name>
    <dbReference type="NCBI Taxonomy" id="679936"/>
    <lineage>
        <taxon>Bacteria</taxon>
        <taxon>Bacillati</taxon>
        <taxon>Bacillota</taxon>
        <taxon>Clostridia</taxon>
        <taxon>Eubacteriales</taxon>
        <taxon>Clostridiales Family XVII. Incertae Sedis</taxon>
        <taxon>Sulfobacillus</taxon>
    </lineage>
</organism>
<evidence type="ECO:0000256" key="1">
    <source>
        <dbReference type="SAM" id="Phobius"/>
    </source>
</evidence>
<keyword evidence="1" id="KW-0472">Membrane</keyword>
<keyword evidence="3" id="KW-1185">Reference proteome</keyword>
<reference evidence="3" key="1">
    <citation type="submission" date="2011-12" db="EMBL/GenBank/DDBJ databases">
        <title>The complete genome of chromosome of Sulfobacillus acidophilus DSM 10332.</title>
        <authorList>
            <person name="Lucas S."/>
            <person name="Han J."/>
            <person name="Lapidus A."/>
            <person name="Bruce D."/>
            <person name="Goodwin L."/>
            <person name="Pitluck S."/>
            <person name="Peters L."/>
            <person name="Kyrpides N."/>
            <person name="Mavromatis K."/>
            <person name="Ivanova N."/>
            <person name="Mikhailova N."/>
            <person name="Chertkov O."/>
            <person name="Saunders E."/>
            <person name="Detter J.C."/>
            <person name="Tapia R."/>
            <person name="Han C."/>
            <person name="Land M."/>
            <person name="Hauser L."/>
            <person name="Markowitz V."/>
            <person name="Cheng J.-F."/>
            <person name="Hugenholtz P."/>
            <person name="Woyke T."/>
            <person name="Wu D."/>
            <person name="Pukall R."/>
            <person name="Gehrich-Schroeter G."/>
            <person name="Schneider S."/>
            <person name="Klenk H.-P."/>
            <person name="Eisen J.A."/>
        </authorList>
    </citation>
    <scope>NUCLEOTIDE SEQUENCE [LARGE SCALE GENOMIC DNA]</scope>
    <source>
        <strain evidence="3">ATCC 700253 / DSM 10332 / NAL</strain>
    </source>
</reference>
<evidence type="ECO:0000313" key="2">
    <source>
        <dbReference type="EMBL" id="AEW03898.1"/>
    </source>
</evidence>
<proteinExistence type="predicted"/>
<evidence type="ECO:0000313" key="3">
    <source>
        <dbReference type="Proteomes" id="UP000005439"/>
    </source>
</evidence>
<dbReference type="Proteomes" id="UP000005439">
    <property type="component" value="Chromosome"/>
</dbReference>
<reference evidence="2 3" key="2">
    <citation type="journal article" date="2012" name="Stand. Genomic Sci.">
        <title>Complete genome sequence of the moderately thermophilic mineral-sulfide-oxidizing firmicute Sulfobacillus acidophilus type strain (NAL(T)).</title>
        <authorList>
            <person name="Anderson I."/>
            <person name="Chertkov O."/>
            <person name="Chen A."/>
            <person name="Saunders E."/>
            <person name="Lapidus A."/>
            <person name="Nolan M."/>
            <person name="Lucas S."/>
            <person name="Hammon N."/>
            <person name="Deshpande S."/>
            <person name="Cheng J.F."/>
            <person name="Han C."/>
            <person name="Tapia R."/>
            <person name="Goodwin L.A."/>
            <person name="Pitluck S."/>
            <person name="Liolios K."/>
            <person name="Pagani I."/>
            <person name="Ivanova N."/>
            <person name="Mikhailova N."/>
            <person name="Pati A."/>
            <person name="Palaniappan K."/>
            <person name="Land M."/>
            <person name="Pan C."/>
            <person name="Rohde M."/>
            <person name="Pukall R."/>
            <person name="Goker M."/>
            <person name="Detter J.C."/>
            <person name="Woyke T."/>
            <person name="Bristow J."/>
            <person name="Eisen J.A."/>
            <person name="Markowitz V."/>
            <person name="Hugenholtz P."/>
            <person name="Kyrpides N.C."/>
            <person name="Klenk H.P."/>
            <person name="Mavromatis K."/>
        </authorList>
    </citation>
    <scope>NUCLEOTIDE SEQUENCE [LARGE SCALE GENOMIC DNA]</scope>
    <source>
        <strain evidence="3">ATCC 700253 / DSM 10332 / NAL</strain>
    </source>
</reference>
<keyword evidence="1" id="KW-1133">Transmembrane helix</keyword>
<keyword evidence="1" id="KW-0812">Transmembrane</keyword>
<dbReference type="STRING" id="679936.Sulac_0329"/>
<sequence length="90" mass="9970">MSIMIDRQAEGNRAKELDADYTGQAQNSPWFKLGKIELKNSNPELLLANQDLTTSQILISVANPCCLVMIGLVGRGYKIARRGWSDFAIT</sequence>
<dbReference type="EMBL" id="CP003179">
    <property type="protein sequence ID" value="AEW03898.1"/>
    <property type="molecule type" value="Genomic_DNA"/>
</dbReference>
<dbReference type="HOGENOM" id="CLU_2439650_0_0_9"/>
<gene>
    <name evidence="2" type="ordered locus">Sulac_0329</name>
</gene>
<dbReference type="AlphaFoldDB" id="G8TXJ9"/>